<dbReference type="STRING" id="177199.A0A420YM17"/>
<dbReference type="EMBL" id="QVQW01000003">
    <property type="protein sequence ID" value="RKU48902.1"/>
    <property type="molecule type" value="Genomic_DNA"/>
</dbReference>
<evidence type="ECO:0000313" key="2">
    <source>
        <dbReference type="Proteomes" id="UP000275385"/>
    </source>
</evidence>
<evidence type="ECO:0000313" key="1">
    <source>
        <dbReference type="EMBL" id="RKU48902.1"/>
    </source>
</evidence>
<name>A0A420YM17_9PEZI</name>
<dbReference type="Gene3D" id="6.10.140.2220">
    <property type="match status" value="1"/>
</dbReference>
<dbReference type="Pfam" id="PF14441">
    <property type="entry name" value="OTT_1508_deam"/>
    <property type="match status" value="1"/>
</dbReference>
<accession>A0A420YM17</accession>
<dbReference type="AlphaFoldDB" id="A0A420YM17"/>
<gene>
    <name evidence="1" type="ORF">DL546_008795</name>
</gene>
<sequence length="897" mass="102951">MKRARKADKKEKDAYVDLVFDIVFVHQAPRVEFYSAILREAFHPSARPGSAESRTGDAMDLLATAPPPYKEWEDDRGLQYEFGRPQTRTGQASSMDIDCLSLQEDENNVEETLQDLRSLFNGAASASAPPKLIKSLFSVIRHPRQRPALKSLIRRAFESHEQTFQKAWSALLLLARIYYAAETLVDFAFQSKPIRLYFDEVPHTFRQPIGVSDHRRTLTEVLDSLGCLSLTPAWKEFFIKKTKAYVQIMRMKRGVHAETQLMSYFSACQRLPQRHHGDVFPYIGCSRKCCFFCEEFRNCSGRFGARGTHRTVMARWAPSHIGTSVDSYQYLALIRQFSERLKSRLQDLLSLAHPLSPGNLVQQSSAGLSTTKGVQEVEISYSEIPPAVTTMLCTAGFSAVDGQVQFTPAPDKPGYACLLRGDMPNAGFTMLPIEEAEERKINYDRETSMLEKLNDMPLARNLDRKLCRRPSCRKPAKLRCSACWTWYCSSACQRRNWTSHVFTCMTPNRPNDADYLRLIVRRVTRSLESDDLERLHDSLLELFADDNICQVFGFSKTQTRSDAALLACLYHDMLSTCRNPIRLLQESQETGTLHRTLMSFCQQCIEQEGRRSECKYICWYVGHGREDLFLEPTLHGTVYNIWLAGRASAMELLGLPLLIRDKYPFSTLQREVIELFTAISPSVWQLPDVYSSAWVNFGFCYCKTFSQRYELAGKYLDLASSEATFDDIVLAYEKDTIPDLMRSHDIDLTSLERQGVRLRAPSPCEYAVYRLMTGVEHALSGRYCECFRMHTCRDRHRSFETHLDFEAEVGYGFHLSSSWERWQLLNFYRRIFGLKGFDPQAMASAKESEDRDALENYLDSLVPNARRKLFDRRRAGHAVFPDWKSRITVRTASDGTL</sequence>
<reference evidence="1 2" key="1">
    <citation type="submission" date="2018-08" db="EMBL/GenBank/DDBJ databases">
        <title>Draft genome of the lignicolous fungus Coniochaeta pulveracea.</title>
        <authorList>
            <person name="Borstlap C.J."/>
            <person name="De Witt R.N."/>
            <person name="Botha A."/>
            <person name="Volschenk H."/>
        </authorList>
    </citation>
    <scope>NUCLEOTIDE SEQUENCE [LARGE SCALE GENOMIC DNA]</scope>
    <source>
        <strain evidence="1 2">CAB683</strain>
    </source>
</reference>
<protein>
    <submittedName>
        <fullName evidence="1">Uncharacterized protein</fullName>
    </submittedName>
</protein>
<proteinExistence type="predicted"/>
<comment type="caution">
    <text evidence="1">The sequence shown here is derived from an EMBL/GenBank/DDBJ whole genome shotgun (WGS) entry which is preliminary data.</text>
</comment>
<dbReference type="InterPro" id="IPR027796">
    <property type="entry name" value="OTT_1508_deam-like"/>
</dbReference>
<organism evidence="1 2">
    <name type="scientific">Coniochaeta pulveracea</name>
    <dbReference type="NCBI Taxonomy" id="177199"/>
    <lineage>
        <taxon>Eukaryota</taxon>
        <taxon>Fungi</taxon>
        <taxon>Dikarya</taxon>
        <taxon>Ascomycota</taxon>
        <taxon>Pezizomycotina</taxon>
        <taxon>Sordariomycetes</taxon>
        <taxon>Sordariomycetidae</taxon>
        <taxon>Coniochaetales</taxon>
        <taxon>Coniochaetaceae</taxon>
        <taxon>Coniochaeta</taxon>
    </lineage>
</organism>
<keyword evidence="2" id="KW-1185">Reference proteome</keyword>
<dbReference type="OrthoDB" id="6612291at2759"/>
<dbReference type="Proteomes" id="UP000275385">
    <property type="component" value="Unassembled WGS sequence"/>
</dbReference>
<dbReference type="SUPFAM" id="SSF144232">
    <property type="entry name" value="HIT/MYND zinc finger-like"/>
    <property type="match status" value="1"/>
</dbReference>